<accession>A0A5B7D038</accession>
<sequence length="76" mass="8710">MNIKTRHATEAVKEQRNVGVLIPPNRSLSHSGLHYSCSVSLVLLNSDRQYGQYSSAHLCGWSFRHWQRVIESMLMP</sequence>
<proteinExistence type="predicted"/>
<evidence type="ECO:0000313" key="2">
    <source>
        <dbReference type="Proteomes" id="UP000324222"/>
    </source>
</evidence>
<evidence type="ECO:0000313" key="1">
    <source>
        <dbReference type="EMBL" id="MPC15009.1"/>
    </source>
</evidence>
<dbReference type="Proteomes" id="UP000324222">
    <property type="component" value="Unassembled WGS sequence"/>
</dbReference>
<name>A0A5B7D038_PORTR</name>
<comment type="caution">
    <text evidence="1">The sequence shown here is derived from an EMBL/GenBank/DDBJ whole genome shotgun (WGS) entry which is preliminary data.</text>
</comment>
<dbReference type="EMBL" id="VSRR010000396">
    <property type="protein sequence ID" value="MPC15009.1"/>
    <property type="molecule type" value="Genomic_DNA"/>
</dbReference>
<reference evidence="1 2" key="1">
    <citation type="submission" date="2019-05" db="EMBL/GenBank/DDBJ databases">
        <title>Another draft genome of Portunus trituberculatus and its Hox gene families provides insights of decapod evolution.</title>
        <authorList>
            <person name="Jeong J.-H."/>
            <person name="Song I."/>
            <person name="Kim S."/>
            <person name="Choi T."/>
            <person name="Kim D."/>
            <person name="Ryu S."/>
            <person name="Kim W."/>
        </authorList>
    </citation>
    <scope>NUCLEOTIDE SEQUENCE [LARGE SCALE GENOMIC DNA]</scope>
    <source>
        <tissue evidence="1">Muscle</tissue>
    </source>
</reference>
<protein>
    <submittedName>
        <fullName evidence="1">Uncharacterized protein</fullName>
    </submittedName>
</protein>
<gene>
    <name evidence="1" type="ORF">E2C01_007791</name>
</gene>
<keyword evidence="2" id="KW-1185">Reference proteome</keyword>
<dbReference type="AlphaFoldDB" id="A0A5B7D038"/>
<organism evidence="1 2">
    <name type="scientific">Portunus trituberculatus</name>
    <name type="common">Swimming crab</name>
    <name type="synonym">Neptunus trituberculatus</name>
    <dbReference type="NCBI Taxonomy" id="210409"/>
    <lineage>
        <taxon>Eukaryota</taxon>
        <taxon>Metazoa</taxon>
        <taxon>Ecdysozoa</taxon>
        <taxon>Arthropoda</taxon>
        <taxon>Crustacea</taxon>
        <taxon>Multicrustacea</taxon>
        <taxon>Malacostraca</taxon>
        <taxon>Eumalacostraca</taxon>
        <taxon>Eucarida</taxon>
        <taxon>Decapoda</taxon>
        <taxon>Pleocyemata</taxon>
        <taxon>Brachyura</taxon>
        <taxon>Eubrachyura</taxon>
        <taxon>Portunoidea</taxon>
        <taxon>Portunidae</taxon>
        <taxon>Portuninae</taxon>
        <taxon>Portunus</taxon>
    </lineage>
</organism>